<evidence type="ECO:0000256" key="1">
    <source>
        <dbReference type="SAM" id="SignalP"/>
    </source>
</evidence>
<dbReference type="AlphaFoldDB" id="H0E6J5"/>
<accession>H0E6J5</accession>
<sequence length="320" mass="32651">MVAAAAAGTLLATVPADAATVIQRSSDGAILVLNPTPADRKPPRLVGFGRCPVLTPDGQTVVFFAPDDKSLVAAPAAGGPTRLLAGGVGATPSCARQAVVSPDGSTVAAQTSSRRVVVVRLADGARTNVGTTTVSQLALAPGGGSVLVDRNARGGGIDIFSVRASTRTKRRALTNDRVSFAPTWAGGRVVYSRIQDGRSTLRSLSAKTRKSRLLIRRPKGWLLTATGIGPNGAVVLASTQRFSERKGKLIAKGPVSIGTVDTRKRKVRWLALPVGEQPISGVDAGAAALTITPTGELVRMDLATGARTVVATGVASAGGI</sequence>
<dbReference type="EMBL" id="AGUD01000205">
    <property type="protein sequence ID" value="EHN10694.1"/>
    <property type="molecule type" value="Genomic_DNA"/>
</dbReference>
<keyword evidence="3" id="KW-1185">Reference proteome</keyword>
<dbReference type="InterPro" id="IPR011042">
    <property type="entry name" value="6-blade_b-propeller_TolB-like"/>
</dbReference>
<gene>
    <name evidence="2" type="ORF">PAI11_24450</name>
</gene>
<dbReference type="SUPFAM" id="SSF69304">
    <property type="entry name" value="Tricorn protease N-terminal domain"/>
    <property type="match status" value="1"/>
</dbReference>
<comment type="caution">
    <text evidence="2">The sequence shown here is derived from an EMBL/GenBank/DDBJ whole genome shotgun (WGS) entry which is preliminary data.</text>
</comment>
<protein>
    <submittedName>
        <fullName evidence="2">Uncharacterized protein</fullName>
    </submittedName>
</protein>
<feature type="chain" id="PRO_5003531937" evidence="1">
    <location>
        <begin position="19"/>
        <end position="320"/>
    </location>
</feature>
<feature type="signal peptide" evidence="1">
    <location>
        <begin position="1"/>
        <end position="18"/>
    </location>
</feature>
<dbReference type="Proteomes" id="UP000005143">
    <property type="component" value="Unassembled WGS sequence"/>
</dbReference>
<evidence type="ECO:0000313" key="3">
    <source>
        <dbReference type="Proteomes" id="UP000005143"/>
    </source>
</evidence>
<dbReference type="Gene3D" id="2.120.10.30">
    <property type="entry name" value="TolB, C-terminal domain"/>
    <property type="match status" value="1"/>
</dbReference>
<evidence type="ECO:0000313" key="2">
    <source>
        <dbReference type="EMBL" id="EHN10694.1"/>
    </source>
</evidence>
<reference evidence="2 3" key="1">
    <citation type="journal article" date="2013" name="Biodegradation">
        <title>Quantitative proteomic analysis of ibuprofen-degrading Patulibacter sp. strain I11.</title>
        <authorList>
            <person name="Almeida B."/>
            <person name="Kjeldal H."/>
            <person name="Lolas I."/>
            <person name="Knudsen A.D."/>
            <person name="Carvalho G."/>
            <person name="Nielsen K.L."/>
            <person name="Barreto Crespo M.T."/>
            <person name="Stensballe A."/>
            <person name="Nielsen J.L."/>
        </authorList>
    </citation>
    <scope>NUCLEOTIDE SEQUENCE [LARGE SCALE GENOMIC DNA]</scope>
    <source>
        <strain evidence="2 3">I11</strain>
    </source>
</reference>
<keyword evidence="1" id="KW-0732">Signal</keyword>
<dbReference type="RefSeq" id="WP_007575416.1">
    <property type="nucleotide sequence ID" value="NZ_AGUD01000205.1"/>
</dbReference>
<organism evidence="2 3">
    <name type="scientific">Patulibacter medicamentivorans</name>
    <dbReference type="NCBI Taxonomy" id="1097667"/>
    <lineage>
        <taxon>Bacteria</taxon>
        <taxon>Bacillati</taxon>
        <taxon>Actinomycetota</taxon>
        <taxon>Thermoleophilia</taxon>
        <taxon>Solirubrobacterales</taxon>
        <taxon>Patulibacteraceae</taxon>
        <taxon>Patulibacter</taxon>
    </lineage>
</organism>
<name>H0E6J5_9ACTN</name>
<proteinExistence type="predicted"/>